<dbReference type="Gene3D" id="1.10.40.50">
    <property type="entry name" value="Probable gtpase engc, domain 3"/>
    <property type="match status" value="1"/>
</dbReference>
<dbReference type="AlphaFoldDB" id="A0A1I4ETT6"/>
<dbReference type="PANTHER" id="PTHR32120:SF10">
    <property type="entry name" value="SMALL RIBOSOMAL SUBUNIT BIOGENESIS GTPASE RSGA"/>
    <property type="match status" value="1"/>
</dbReference>
<dbReference type="GO" id="GO:0005737">
    <property type="term" value="C:cytoplasm"/>
    <property type="evidence" value="ECO:0007669"/>
    <property type="project" value="UniProtKB-SubCell"/>
</dbReference>
<dbReference type="Pfam" id="PF03193">
    <property type="entry name" value="RsgA_GTPase"/>
    <property type="match status" value="1"/>
</dbReference>
<evidence type="ECO:0000259" key="12">
    <source>
        <dbReference type="PROSITE" id="PS51721"/>
    </source>
</evidence>
<feature type="binding site" evidence="10">
    <location>
        <begin position="204"/>
        <end position="212"/>
    </location>
    <ligand>
        <name>GTP</name>
        <dbReference type="ChEBI" id="CHEBI:37565"/>
    </ligand>
</feature>
<dbReference type="EC" id="3.6.1.-" evidence="10"/>
<dbReference type="GO" id="GO:0005525">
    <property type="term" value="F:GTP binding"/>
    <property type="evidence" value="ECO:0007669"/>
    <property type="project" value="UniProtKB-UniRule"/>
</dbReference>
<feature type="domain" description="CP-type G" evidence="12">
    <location>
        <begin position="107"/>
        <end position="261"/>
    </location>
</feature>
<evidence type="ECO:0000256" key="5">
    <source>
        <dbReference type="ARBA" id="ARBA00022741"/>
    </source>
</evidence>
<evidence type="ECO:0000256" key="4">
    <source>
        <dbReference type="ARBA" id="ARBA00022730"/>
    </source>
</evidence>
<organism evidence="13 14">
    <name type="scientific">Lactococcus garvieae</name>
    <dbReference type="NCBI Taxonomy" id="1363"/>
    <lineage>
        <taxon>Bacteria</taxon>
        <taxon>Bacillati</taxon>
        <taxon>Bacillota</taxon>
        <taxon>Bacilli</taxon>
        <taxon>Lactobacillales</taxon>
        <taxon>Streptococcaceae</taxon>
        <taxon>Lactococcus</taxon>
    </lineage>
</organism>
<protein>
    <recommendedName>
        <fullName evidence="10">Small ribosomal subunit biogenesis GTPase RsgA</fullName>
        <ecNumber evidence="10">3.6.1.-</ecNumber>
    </recommendedName>
</protein>
<evidence type="ECO:0000256" key="6">
    <source>
        <dbReference type="ARBA" id="ARBA00022801"/>
    </source>
</evidence>
<evidence type="ECO:0000256" key="7">
    <source>
        <dbReference type="ARBA" id="ARBA00022833"/>
    </source>
</evidence>
<keyword evidence="1 10" id="KW-0963">Cytoplasm</keyword>
<evidence type="ECO:0000256" key="9">
    <source>
        <dbReference type="ARBA" id="ARBA00023134"/>
    </source>
</evidence>
<feature type="binding site" evidence="10">
    <location>
        <position position="287"/>
    </location>
    <ligand>
        <name>Zn(2+)</name>
        <dbReference type="ChEBI" id="CHEBI:29105"/>
    </ligand>
</feature>
<keyword evidence="4 10" id="KW-0699">rRNA-binding</keyword>
<keyword evidence="2 10" id="KW-0690">Ribosome biogenesis</keyword>
<dbReference type="InterPro" id="IPR004881">
    <property type="entry name" value="Ribosome_biogen_GTPase_RsgA"/>
</dbReference>
<comment type="subcellular location">
    <subcellularLocation>
        <location evidence="10">Cytoplasm</location>
    </subcellularLocation>
</comment>
<evidence type="ECO:0000256" key="1">
    <source>
        <dbReference type="ARBA" id="ARBA00022490"/>
    </source>
</evidence>
<comment type="cofactor">
    <cofactor evidence="10">
        <name>Zn(2+)</name>
        <dbReference type="ChEBI" id="CHEBI:29105"/>
    </cofactor>
    <text evidence="10">Binds 1 zinc ion per subunit.</text>
</comment>
<evidence type="ECO:0000259" key="11">
    <source>
        <dbReference type="PROSITE" id="PS50936"/>
    </source>
</evidence>
<dbReference type="GO" id="GO:0046872">
    <property type="term" value="F:metal ion binding"/>
    <property type="evidence" value="ECO:0007669"/>
    <property type="project" value="UniProtKB-KW"/>
</dbReference>
<sequence>MNTNYTLNTLGFTEKFKQEALKYPAFYPGRVIEQNRNQYTVATQSGEVKAEVSGKYRFEASASLDFPVVGDFVLLDRETDSTGRAQIQRCLLRHSALIRKAAGEAHERQLMAANIDKVLICMSLNEDFNLRRAERYLTLVWESGALPVFVLTKTDVAQDMEQKQAALQEISFGVDIIMTSSQTENGYVSLQSYITNGETYVLIGSSGVGKSTLVNTLLGQKTLKTNDLRNDGKGKHTTTQRRLFQLPSGAMIIDTPGIREVGLDQASFNESFSDIAALESQCKFSDCAHGTEPECAVQAALIQGELSYERFANYQKLQKEMAYTGLHAKEVERKKLDMMFKEVGGMKKARKTLKQKNKRHY</sequence>
<dbReference type="InterPro" id="IPR030378">
    <property type="entry name" value="G_CP_dom"/>
</dbReference>
<accession>A0A1I4ETT6</accession>
<evidence type="ECO:0000256" key="2">
    <source>
        <dbReference type="ARBA" id="ARBA00022517"/>
    </source>
</evidence>
<dbReference type="PROSITE" id="PS50936">
    <property type="entry name" value="ENGC_GTPASE"/>
    <property type="match status" value="1"/>
</dbReference>
<evidence type="ECO:0000313" key="13">
    <source>
        <dbReference type="EMBL" id="SFL07957.1"/>
    </source>
</evidence>
<dbReference type="EMBL" id="FOTJ01000001">
    <property type="protein sequence ID" value="SFL07957.1"/>
    <property type="molecule type" value="Genomic_DNA"/>
</dbReference>
<dbReference type="SUPFAM" id="SSF52540">
    <property type="entry name" value="P-loop containing nucleoside triphosphate hydrolases"/>
    <property type="match status" value="1"/>
</dbReference>
<keyword evidence="9 10" id="KW-0342">GTP-binding</keyword>
<dbReference type="NCBIfam" id="TIGR00157">
    <property type="entry name" value="ribosome small subunit-dependent GTPase A"/>
    <property type="match status" value="1"/>
</dbReference>
<dbReference type="CDD" id="cd01854">
    <property type="entry name" value="YjeQ_EngC"/>
    <property type="match status" value="1"/>
</dbReference>
<evidence type="ECO:0000313" key="14">
    <source>
        <dbReference type="Proteomes" id="UP000181969"/>
    </source>
</evidence>
<dbReference type="InterPro" id="IPR027417">
    <property type="entry name" value="P-loop_NTPase"/>
</dbReference>
<dbReference type="HAMAP" id="MF_01820">
    <property type="entry name" value="GTPase_RsgA"/>
    <property type="match status" value="1"/>
</dbReference>
<dbReference type="RefSeq" id="WP_074749904.1">
    <property type="nucleotide sequence ID" value="NZ_CAXVJC010000003.1"/>
</dbReference>
<comment type="subunit">
    <text evidence="10">Monomer. Associates with 30S ribosomal subunit, binds 16S rRNA.</text>
</comment>
<comment type="function">
    <text evidence="10">One of several proteins that assist in the late maturation steps of the functional core of the 30S ribosomal subunit. Helps release RbfA from mature subunits. May play a role in the assembly of ribosomal proteins into the subunit. Circularly permuted GTPase that catalyzes slow GTP hydrolysis, GTPase activity is stimulated by the 30S ribosomal subunit.</text>
</comment>
<proteinExistence type="inferred from homology"/>
<dbReference type="GO" id="GO:0019843">
    <property type="term" value="F:rRNA binding"/>
    <property type="evidence" value="ECO:0007669"/>
    <property type="project" value="UniProtKB-KW"/>
</dbReference>
<keyword evidence="8 10" id="KW-0694">RNA-binding</keyword>
<keyword evidence="5 10" id="KW-0547">Nucleotide-binding</keyword>
<keyword evidence="6 10" id="KW-0378">Hydrolase</keyword>
<evidence type="ECO:0000256" key="10">
    <source>
        <dbReference type="HAMAP-Rule" id="MF_01820"/>
    </source>
</evidence>
<dbReference type="PROSITE" id="PS51721">
    <property type="entry name" value="G_CP"/>
    <property type="match status" value="1"/>
</dbReference>
<dbReference type="GO" id="GO:0003924">
    <property type="term" value="F:GTPase activity"/>
    <property type="evidence" value="ECO:0007669"/>
    <property type="project" value="UniProtKB-UniRule"/>
</dbReference>
<dbReference type="GO" id="GO:0042274">
    <property type="term" value="P:ribosomal small subunit biogenesis"/>
    <property type="evidence" value="ECO:0007669"/>
    <property type="project" value="UniProtKB-UniRule"/>
</dbReference>
<evidence type="ECO:0000256" key="3">
    <source>
        <dbReference type="ARBA" id="ARBA00022723"/>
    </source>
</evidence>
<feature type="binding site" evidence="10">
    <location>
        <position position="295"/>
    </location>
    <ligand>
        <name>Zn(2+)</name>
        <dbReference type="ChEBI" id="CHEBI:29105"/>
    </ligand>
</feature>
<dbReference type="OrthoDB" id="9809485at2"/>
<keyword evidence="3 10" id="KW-0479">Metal-binding</keyword>
<feature type="binding site" evidence="10">
    <location>
        <position position="289"/>
    </location>
    <ligand>
        <name>Zn(2+)</name>
        <dbReference type="ChEBI" id="CHEBI:29105"/>
    </ligand>
</feature>
<evidence type="ECO:0000256" key="8">
    <source>
        <dbReference type="ARBA" id="ARBA00022884"/>
    </source>
</evidence>
<comment type="similarity">
    <text evidence="10">Belongs to the TRAFAC class YlqF/YawG GTPase family. RsgA subfamily.</text>
</comment>
<dbReference type="InterPro" id="IPR010914">
    <property type="entry name" value="RsgA_GTPase_dom"/>
</dbReference>
<feature type="binding site" evidence="10">
    <location>
        <position position="282"/>
    </location>
    <ligand>
        <name>Zn(2+)</name>
        <dbReference type="ChEBI" id="CHEBI:29105"/>
    </ligand>
</feature>
<gene>
    <name evidence="10" type="primary">rsgA</name>
    <name evidence="13" type="ORF">SAMN05216438_101132</name>
</gene>
<dbReference type="PANTHER" id="PTHR32120">
    <property type="entry name" value="SMALL RIBOSOMAL SUBUNIT BIOGENESIS GTPASE RSGA"/>
    <property type="match status" value="1"/>
</dbReference>
<keyword evidence="7 10" id="KW-0862">Zinc</keyword>
<reference evidence="13 14" key="1">
    <citation type="submission" date="2016-10" db="EMBL/GenBank/DDBJ databases">
        <authorList>
            <person name="de Groot N.N."/>
        </authorList>
    </citation>
    <scope>NUCLEOTIDE SEQUENCE [LARGE SCALE GENOMIC DNA]</scope>
    <source>
        <strain evidence="13 14">M79</strain>
    </source>
</reference>
<name>A0A1I4ETT6_9LACT</name>
<dbReference type="Gene3D" id="3.40.50.300">
    <property type="entry name" value="P-loop containing nucleotide triphosphate hydrolases"/>
    <property type="match status" value="1"/>
</dbReference>
<feature type="domain" description="EngC GTPase" evidence="11">
    <location>
        <begin position="113"/>
        <end position="259"/>
    </location>
</feature>
<feature type="binding site" evidence="10">
    <location>
        <begin position="152"/>
        <end position="155"/>
    </location>
    <ligand>
        <name>GTP</name>
        <dbReference type="ChEBI" id="CHEBI:37565"/>
    </ligand>
</feature>
<dbReference type="Proteomes" id="UP000181969">
    <property type="component" value="Unassembled WGS sequence"/>
</dbReference>